<proteinExistence type="predicted"/>
<dbReference type="RefSeq" id="XP_040762841.1">
    <property type="nucleotide sequence ID" value="XM_040909205.1"/>
</dbReference>
<accession>A0A165DKS6</accession>
<evidence type="ECO:0000313" key="2">
    <source>
        <dbReference type="Proteomes" id="UP000076871"/>
    </source>
</evidence>
<protein>
    <submittedName>
        <fullName evidence="1">Uncharacterized protein</fullName>
    </submittedName>
</protein>
<dbReference type="InParanoid" id="A0A165DKS6"/>
<keyword evidence="2" id="KW-1185">Reference proteome</keyword>
<dbReference type="AlphaFoldDB" id="A0A165DKS6"/>
<evidence type="ECO:0000313" key="1">
    <source>
        <dbReference type="EMBL" id="KZT05101.1"/>
    </source>
</evidence>
<reference evidence="1 2" key="1">
    <citation type="journal article" date="2016" name="Mol. Biol. Evol.">
        <title>Comparative Genomics of Early-Diverging Mushroom-Forming Fungi Provides Insights into the Origins of Lignocellulose Decay Capabilities.</title>
        <authorList>
            <person name="Nagy L.G."/>
            <person name="Riley R."/>
            <person name="Tritt A."/>
            <person name="Adam C."/>
            <person name="Daum C."/>
            <person name="Floudas D."/>
            <person name="Sun H."/>
            <person name="Yadav J.S."/>
            <person name="Pangilinan J."/>
            <person name="Larsson K.H."/>
            <person name="Matsuura K."/>
            <person name="Barry K."/>
            <person name="Labutti K."/>
            <person name="Kuo R."/>
            <person name="Ohm R.A."/>
            <person name="Bhattacharya S.S."/>
            <person name="Shirouzu T."/>
            <person name="Yoshinaga Y."/>
            <person name="Martin F.M."/>
            <person name="Grigoriev I.V."/>
            <person name="Hibbett D.S."/>
        </authorList>
    </citation>
    <scope>NUCLEOTIDE SEQUENCE [LARGE SCALE GENOMIC DNA]</scope>
    <source>
        <strain evidence="1 2">93-53</strain>
    </source>
</reference>
<gene>
    <name evidence="1" type="ORF">LAESUDRAFT_727358</name>
</gene>
<dbReference type="GeneID" id="63826234"/>
<dbReference type="EMBL" id="KV427632">
    <property type="protein sequence ID" value="KZT05101.1"/>
    <property type="molecule type" value="Genomic_DNA"/>
</dbReference>
<organism evidence="1 2">
    <name type="scientific">Laetiporus sulphureus 93-53</name>
    <dbReference type="NCBI Taxonomy" id="1314785"/>
    <lineage>
        <taxon>Eukaryota</taxon>
        <taxon>Fungi</taxon>
        <taxon>Dikarya</taxon>
        <taxon>Basidiomycota</taxon>
        <taxon>Agaricomycotina</taxon>
        <taxon>Agaricomycetes</taxon>
        <taxon>Polyporales</taxon>
        <taxon>Laetiporus</taxon>
    </lineage>
</organism>
<sequence length="60" mass="6432">MCGTSFVDASATRRCYKEGLGVFHQRSIPQCTQMLHSSCIIPSCVISSIVAVQLLILCGA</sequence>
<name>A0A165DKS6_9APHY</name>
<dbReference type="Proteomes" id="UP000076871">
    <property type="component" value="Unassembled WGS sequence"/>
</dbReference>